<keyword evidence="3" id="KW-1185">Reference proteome</keyword>
<sequence length="155" mass="15685">MKKITLLLLMLISGTAFGQTTVSSAAEIIEAIKFTEVTGLNFGKLDNTAGTVIIDYAGTPTGTKTQIAGGVVSAAELTVTGEPDEAYSITVGETATLTESVSSATMDVTGITHDANETLDASGNETVHIGGTLTVGASQTTGSYTGTISVTVAYN</sequence>
<dbReference type="Proteomes" id="UP001597100">
    <property type="component" value="Unassembled WGS sequence"/>
</dbReference>
<organism evidence="2 3">
    <name type="scientific">Salinimicrobium gaetbulicola</name>
    <dbReference type="NCBI Taxonomy" id="999702"/>
    <lineage>
        <taxon>Bacteria</taxon>
        <taxon>Pseudomonadati</taxon>
        <taxon>Bacteroidota</taxon>
        <taxon>Flavobacteriia</taxon>
        <taxon>Flavobacteriales</taxon>
        <taxon>Flavobacteriaceae</taxon>
        <taxon>Salinimicrobium</taxon>
    </lineage>
</organism>
<protein>
    <submittedName>
        <fullName evidence="2">DUF4402 domain-containing protein</fullName>
    </submittedName>
</protein>
<keyword evidence="1" id="KW-0732">Signal</keyword>
<dbReference type="RefSeq" id="WP_380736699.1">
    <property type="nucleotide sequence ID" value="NZ_JBHTJP010000032.1"/>
</dbReference>
<evidence type="ECO:0000313" key="3">
    <source>
        <dbReference type="Proteomes" id="UP001597100"/>
    </source>
</evidence>
<accession>A0ABW3ICA9</accession>
<comment type="caution">
    <text evidence="2">The sequence shown here is derived from an EMBL/GenBank/DDBJ whole genome shotgun (WGS) entry which is preliminary data.</text>
</comment>
<dbReference type="Pfam" id="PF14352">
    <property type="entry name" value="DUF4402"/>
    <property type="match status" value="1"/>
</dbReference>
<dbReference type="EMBL" id="JBHTJP010000032">
    <property type="protein sequence ID" value="MFD0975657.1"/>
    <property type="molecule type" value="Genomic_DNA"/>
</dbReference>
<dbReference type="InterPro" id="IPR025514">
    <property type="entry name" value="DUF4402"/>
</dbReference>
<name>A0ABW3ICA9_9FLAO</name>
<feature type="chain" id="PRO_5045182358" evidence="1">
    <location>
        <begin position="19"/>
        <end position="155"/>
    </location>
</feature>
<proteinExistence type="predicted"/>
<reference evidence="3" key="1">
    <citation type="journal article" date="2019" name="Int. J. Syst. Evol. Microbiol.">
        <title>The Global Catalogue of Microorganisms (GCM) 10K type strain sequencing project: providing services to taxonomists for standard genome sequencing and annotation.</title>
        <authorList>
            <consortium name="The Broad Institute Genomics Platform"/>
            <consortium name="The Broad Institute Genome Sequencing Center for Infectious Disease"/>
            <person name="Wu L."/>
            <person name="Ma J."/>
        </authorList>
    </citation>
    <scope>NUCLEOTIDE SEQUENCE [LARGE SCALE GENOMIC DNA]</scope>
    <source>
        <strain evidence="3">CCUG 60898</strain>
    </source>
</reference>
<feature type="signal peptide" evidence="1">
    <location>
        <begin position="1"/>
        <end position="18"/>
    </location>
</feature>
<gene>
    <name evidence="2" type="ORF">ACFQ1G_02530</name>
</gene>
<evidence type="ECO:0000256" key="1">
    <source>
        <dbReference type="SAM" id="SignalP"/>
    </source>
</evidence>
<evidence type="ECO:0000313" key="2">
    <source>
        <dbReference type="EMBL" id="MFD0975657.1"/>
    </source>
</evidence>